<dbReference type="Pfam" id="PF02518">
    <property type="entry name" value="HATPase_c"/>
    <property type="match status" value="1"/>
</dbReference>
<dbReference type="InterPro" id="IPR003661">
    <property type="entry name" value="HisK_dim/P_dom"/>
</dbReference>
<dbReference type="RefSeq" id="WP_100143435.1">
    <property type="nucleotide sequence ID" value="NZ_BMKO01000005.1"/>
</dbReference>
<dbReference type="Pfam" id="PF00512">
    <property type="entry name" value="HisKA"/>
    <property type="match status" value="1"/>
</dbReference>
<evidence type="ECO:0000259" key="5">
    <source>
        <dbReference type="PROSITE" id="PS50109"/>
    </source>
</evidence>
<dbReference type="SUPFAM" id="SSF55874">
    <property type="entry name" value="ATPase domain of HSP90 chaperone/DNA topoisomerase II/histidine kinase"/>
    <property type="match status" value="1"/>
</dbReference>
<dbReference type="PANTHER" id="PTHR43065:SF42">
    <property type="entry name" value="TWO-COMPONENT SENSOR PPRA"/>
    <property type="match status" value="1"/>
</dbReference>
<dbReference type="Gene3D" id="3.40.190.10">
    <property type="entry name" value="Periplasmic binding protein-like II"/>
    <property type="match status" value="2"/>
</dbReference>
<dbReference type="PANTHER" id="PTHR43065">
    <property type="entry name" value="SENSOR HISTIDINE KINASE"/>
    <property type="match status" value="1"/>
</dbReference>
<dbReference type="InterPro" id="IPR036097">
    <property type="entry name" value="HisK_dim/P_sf"/>
</dbReference>
<protein>
    <recommendedName>
        <fullName evidence="2">histidine kinase</fullName>
        <ecNumber evidence="2">2.7.13.3</ecNumber>
    </recommendedName>
</protein>
<organism evidence="6 7">
    <name type="scientific">Shewanella carassii</name>
    <dbReference type="NCBI Taxonomy" id="1987584"/>
    <lineage>
        <taxon>Bacteria</taxon>
        <taxon>Pseudomonadati</taxon>
        <taxon>Pseudomonadota</taxon>
        <taxon>Gammaproteobacteria</taxon>
        <taxon>Alteromonadales</taxon>
        <taxon>Shewanellaceae</taxon>
        <taxon>Shewanella</taxon>
    </lineage>
</organism>
<dbReference type="InterPro" id="IPR005467">
    <property type="entry name" value="His_kinase_dom"/>
</dbReference>
<feature type="domain" description="Histidine kinase" evidence="5">
    <location>
        <begin position="370"/>
        <end position="576"/>
    </location>
</feature>
<feature type="signal peptide" evidence="4">
    <location>
        <begin position="1"/>
        <end position="21"/>
    </location>
</feature>
<comment type="caution">
    <text evidence="6">The sequence shown here is derived from an EMBL/GenBank/DDBJ whole genome shotgun (WGS) entry which is preliminary data.</text>
</comment>
<evidence type="ECO:0000256" key="4">
    <source>
        <dbReference type="SAM" id="SignalP"/>
    </source>
</evidence>
<dbReference type="SMART" id="SM00387">
    <property type="entry name" value="HATPase_c"/>
    <property type="match status" value="1"/>
</dbReference>
<dbReference type="SMART" id="SM00388">
    <property type="entry name" value="HisKA"/>
    <property type="match status" value="1"/>
</dbReference>
<dbReference type="PROSITE" id="PS50109">
    <property type="entry name" value="HIS_KIN"/>
    <property type="match status" value="1"/>
</dbReference>
<accession>A0ABQ1T2E1</accession>
<proteinExistence type="predicted"/>
<keyword evidence="7" id="KW-1185">Reference proteome</keyword>
<evidence type="ECO:0000313" key="6">
    <source>
        <dbReference type="EMBL" id="GGE80596.1"/>
    </source>
</evidence>
<keyword evidence="6" id="KW-0808">Transferase</keyword>
<dbReference type="Pfam" id="PF12974">
    <property type="entry name" value="Phosphonate-bd"/>
    <property type="match status" value="1"/>
</dbReference>
<name>A0ABQ1T2E1_9GAMM</name>
<dbReference type="Gene3D" id="1.10.287.130">
    <property type="match status" value="1"/>
</dbReference>
<dbReference type="EMBL" id="BMKO01000005">
    <property type="protein sequence ID" value="GGE80596.1"/>
    <property type="molecule type" value="Genomic_DNA"/>
</dbReference>
<evidence type="ECO:0000313" key="7">
    <source>
        <dbReference type="Proteomes" id="UP000606498"/>
    </source>
</evidence>
<dbReference type="SUPFAM" id="SSF53850">
    <property type="entry name" value="Periplasmic binding protein-like II"/>
    <property type="match status" value="1"/>
</dbReference>
<dbReference type="CDD" id="cd00075">
    <property type="entry name" value="HATPase"/>
    <property type="match status" value="1"/>
</dbReference>
<evidence type="ECO:0000256" key="1">
    <source>
        <dbReference type="ARBA" id="ARBA00000085"/>
    </source>
</evidence>
<evidence type="ECO:0000256" key="2">
    <source>
        <dbReference type="ARBA" id="ARBA00012438"/>
    </source>
</evidence>
<dbReference type="InterPro" id="IPR036890">
    <property type="entry name" value="HATPase_C_sf"/>
</dbReference>
<reference evidence="7" key="1">
    <citation type="journal article" date="2019" name="Int. J. Syst. Evol. Microbiol.">
        <title>The Global Catalogue of Microorganisms (GCM) 10K type strain sequencing project: providing services to taxonomists for standard genome sequencing and annotation.</title>
        <authorList>
            <consortium name="The Broad Institute Genomics Platform"/>
            <consortium name="The Broad Institute Genome Sequencing Center for Infectious Disease"/>
            <person name="Wu L."/>
            <person name="Ma J."/>
        </authorList>
    </citation>
    <scope>NUCLEOTIDE SEQUENCE [LARGE SCALE GENOMIC DNA]</scope>
    <source>
        <strain evidence="7">CGMCC 1.16033</strain>
    </source>
</reference>
<dbReference type="PRINTS" id="PR00344">
    <property type="entry name" value="BCTRLSENSOR"/>
</dbReference>
<sequence>MCRYLPSVLLLLCLCLPQAWADIRIGILTFGEPADALLAWQDTATAISEHTGQRVTLLPLTPAELDQQVSQGALDFILANQYATVGYKKDYGVSQLLTLIPRDGRDPELAMGSTLVARPEVQLTSWQQLSQLRIISTDPKAFGGFLIFSGELALRGINPATELKALQFVGFPQTALLDRLLSGEADLAVLPACVLEQAIASGRYPKEAFKVLLAEKPPGFQCQVSSRLYPYTALSKPGHTDNALATEVARALLALTEEAAAAKAGGYAGWSVPVNDSSVFALRRTLQQWPFQTNWHRVVSGVAPWVGAILLCLLLGYLHHLRIKRLVVQRTGALRSEMEQHSRTQKALLEQRNQFYRAQRVLLTGEMASGISHELKQPLAGIRYLAQGCLYRLGDEQQEIKDALGKLISQVDRAQDTIRRLREFCQQPCERRCFRLDELIRDTLALTAPELKRLGVVPVCELQAVTIDGDANLLQQVLVNLLLNALDAMEHSEEPWLRLSLECNAKQCRLTISDAGTGLSEAQLERLFFPFETNKSNGLGLGMIICKRIVEEHGGSISAHNSERGLDMVVVLPRRIDDDPCISG</sequence>
<dbReference type="InterPro" id="IPR004358">
    <property type="entry name" value="Sig_transdc_His_kin-like_C"/>
</dbReference>
<dbReference type="CDD" id="cd00082">
    <property type="entry name" value="HisKA"/>
    <property type="match status" value="1"/>
</dbReference>
<gene>
    <name evidence="6" type="ORF">GCM10011520_21390</name>
</gene>
<dbReference type="InterPro" id="IPR003594">
    <property type="entry name" value="HATPase_dom"/>
</dbReference>
<dbReference type="Proteomes" id="UP000606498">
    <property type="component" value="Unassembled WGS sequence"/>
</dbReference>
<keyword evidence="6" id="KW-0418">Kinase</keyword>
<feature type="chain" id="PRO_5046692714" description="histidine kinase" evidence="4">
    <location>
        <begin position="22"/>
        <end position="584"/>
    </location>
</feature>
<dbReference type="SUPFAM" id="SSF47384">
    <property type="entry name" value="Homodimeric domain of signal transducing histidine kinase"/>
    <property type="match status" value="1"/>
</dbReference>
<evidence type="ECO:0000256" key="3">
    <source>
        <dbReference type="ARBA" id="ARBA00022553"/>
    </source>
</evidence>
<keyword evidence="3" id="KW-0597">Phosphoprotein</keyword>
<dbReference type="GO" id="GO:0016301">
    <property type="term" value="F:kinase activity"/>
    <property type="evidence" value="ECO:0007669"/>
    <property type="project" value="UniProtKB-KW"/>
</dbReference>
<comment type="catalytic activity">
    <reaction evidence="1">
        <text>ATP + protein L-histidine = ADP + protein N-phospho-L-histidine.</text>
        <dbReference type="EC" id="2.7.13.3"/>
    </reaction>
</comment>
<dbReference type="Gene3D" id="3.30.565.10">
    <property type="entry name" value="Histidine kinase-like ATPase, C-terminal domain"/>
    <property type="match status" value="1"/>
</dbReference>
<dbReference type="EC" id="2.7.13.3" evidence="2"/>
<keyword evidence="4" id="KW-0732">Signal</keyword>